<dbReference type="AlphaFoldDB" id="A0AAV0WA09"/>
<feature type="compositionally biased region" description="Low complexity" evidence="1">
    <location>
        <begin position="160"/>
        <end position="194"/>
    </location>
</feature>
<evidence type="ECO:0000256" key="1">
    <source>
        <dbReference type="SAM" id="MobiDB-lite"/>
    </source>
</evidence>
<evidence type="ECO:0000313" key="3">
    <source>
        <dbReference type="Proteomes" id="UP001160148"/>
    </source>
</evidence>
<gene>
    <name evidence="2" type="ORF">MEUPH1_LOCUS8820</name>
</gene>
<feature type="region of interest" description="Disordered" evidence="1">
    <location>
        <begin position="72"/>
        <end position="110"/>
    </location>
</feature>
<comment type="caution">
    <text evidence="2">The sequence shown here is derived from an EMBL/GenBank/DDBJ whole genome shotgun (WGS) entry which is preliminary data.</text>
</comment>
<protein>
    <submittedName>
        <fullName evidence="2">Uncharacterized protein</fullName>
    </submittedName>
</protein>
<proteinExistence type="predicted"/>
<dbReference type="EMBL" id="CARXXK010000002">
    <property type="protein sequence ID" value="CAI6352602.1"/>
    <property type="molecule type" value="Genomic_DNA"/>
</dbReference>
<dbReference type="Proteomes" id="UP001160148">
    <property type="component" value="Unassembled WGS sequence"/>
</dbReference>
<sequence length="251" mass="27306">MENETDEKKMENSNGNVRKGKSVTFNQDTQVFVFDSEPNDFGESNARQTAQGCVRERVKRYNQNVAWRSIPLRSRPPALPPRNPVQVNVAGPTPLPPKPPPRAKNEPSVVANVRPKVRIFRRCPDTRPVTEAREVEPLVPHYRMKVPDTPPPPPPSLVRSSAATISTSSAATISTSSAATISTSSAATISTSSAPSGPSDDDDNGIRLADDQRYNAEGTTAADADDENNREDRPGWLTGCFLFIVSCFSCT</sequence>
<feature type="region of interest" description="Disordered" evidence="1">
    <location>
        <begin position="140"/>
        <end position="231"/>
    </location>
</feature>
<keyword evidence="3" id="KW-1185">Reference proteome</keyword>
<reference evidence="2 3" key="1">
    <citation type="submission" date="2023-01" db="EMBL/GenBank/DDBJ databases">
        <authorList>
            <person name="Whitehead M."/>
        </authorList>
    </citation>
    <scope>NUCLEOTIDE SEQUENCE [LARGE SCALE GENOMIC DNA]</scope>
</reference>
<accession>A0AAV0WA09</accession>
<feature type="compositionally biased region" description="Basic and acidic residues" evidence="1">
    <location>
        <begin position="204"/>
        <end position="214"/>
    </location>
</feature>
<name>A0AAV0WA09_9HEMI</name>
<feature type="compositionally biased region" description="Pro residues" evidence="1">
    <location>
        <begin position="93"/>
        <end position="102"/>
    </location>
</feature>
<evidence type="ECO:0000313" key="2">
    <source>
        <dbReference type="EMBL" id="CAI6352602.1"/>
    </source>
</evidence>
<organism evidence="2 3">
    <name type="scientific">Macrosiphum euphorbiae</name>
    <name type="common">potato aphid</name>
    <dbReference type="NCBI Taxonomy" id="13131"/>
    <lineage>
        <taxon>Eukaryota</taxon>
        <taxon>Metazoa</taxon>
        <taxon>Ecdysozoa</taxon>
        <taxon>Arthropoda</taxon>
        <taxon>Hexapoda</taxon>
        <taxon>Insecta</taxon>
        <taxon>Pterygota</taxon>
        <taxon>Neoptera</taxon>
        <taxon>Paraneoptera</taxon>
        <taxon>Hemiptera</taxon>
        <taxon>Sternorrhyncha</taxon>
        <taxon>Aphidomorpha</taxon>
        <taxon>Aphidoidea</taxon>
        <taxon>Aphididae</taxon>
        <taxon>Macrosiphini</taxon>
        <taxon>Macrosiphum</taxon>
    </lineage>
</organism>
<feature type="region of interest" description="Disordered" evidence="1">
    <location>
        <begin position="1"/>
        <end position="24"/>
    </location>
</feature>
<feature type="compositionally biased region" description="Basic and acidic residues" evidence="1">
    <location>
        <begin position="1"/>
        <end position="11"/>
    </location>
</feature>